<protein>
    <recommendedName>
        <fullName evidence="7">4-hydroxy-3-methylbut-2-en-1-yl diphosphate synthase (flavodoxin)</fullName>
        <ecNumber evidence="7">1.17.7.3</ecNumber>
    </recommendedName>
    <alternativeName>
        <fullName evidence="7">1-hydroxy-2-methyl-2-(E)-butenyl 4-diphosphate synthase</fullName>
    </alternativeName>
</protein>
<evidence type="ECO:0000256" key="4">
    <source>
        <dbReference type="ARBA" id="ARBA00023004"/>
    </source>
</evidence>
<evidence type="ECO:0000256" key="7">
    <source>
        <dbReference type="HAMAP-Rule" id="MF_00159"/>
    </source>
</evidence>
<name>A0AAJ1MP36_9SPIO</name>
<feature type="binding site" evidence="7">
    <location>
        <position position="263"/>
    </location>
    <ligand>
        <name>[4Fe-4S] cluster</name>
        <dbReference type="ChEBI" id="CHEBI:49883"/>
    </ligand>
</feature>
<dbReference type="GO" id="GO:0051539">
    <property type="term" value="F:4 iron, 4 sulfur cluster binding"/>
    <property type="evidence" value="ECO:0007669"/>
    <property type="project" value="UniProtKB-UniRule"/>
</dbReference>
<evidence type="ECO:0000259" key="9">
    <source>
        <dbReference type="Pfam" id="PF26540"/>
    </source>
</evidence>
<dbReference type="InterPro" id="IPR058578">
    <property type="entry name" value="IspG_TIM"/>
</dbReference>
<dbReference type="Proteomes" id="UP001221217">
    <property type="component" value="Unassembled WGS sequence"/>
</dbReference>
<comment type="similarity">
    <text evidence="7">Belongs to the IspG family.</text>
</comment>
<sequence>MTYKTTRKVRIGNIEVGGDSRKTVQTMWKKSLDLFSGEDLEEILNLEDVGCDILRFSVPNFRTAGILAEIKRNINMPLVADIHFDYKIALECIKNGIDKIRINPGNIGDEWKVKEVLQAAADKNIPIRIGINTGSLDKTFNDISDKAEAMLKSAESEINILEKYNFTNALFSLKSSDIESTLRANREFSRRWDYPLHLGVTEAGPLTAGLVKSSIAISQMLNQGIGDTIRVSLTDKPIQEVIAGREILRACGMYANGVDIVSCPRCGRSTFDTHEFISSVYDELYRVKKNLKVAVMGCIVNGPGEASDADIGITGAGTKVVIFKHGKIYRKVDENKGREEFLKVLEEFVR</sequence>
<evidence type="ECO:0000256" key="1">
    <source>
        <dbReference type="ARBA" id="ARBA00022485"/>
    </source>
</evidence>
<comment type="pathway">
    <text evidence="7">Isoprenoid biosynthesis; isopentenyl diphosphate biosynthesis via DXP pathway; isopentenyl diphosphate from 1-deoxy-D-xylulose 5-phosphate: step 5/6.</text>
</comment>
<feature type="domain" description="IspG C-terminal" evidence="9">
    <location>
        <begin position="260"/>
        <end position="346"/>
    </location>
</feature>
<proteinExistence type="inferred from homology"/>
<keyword evidence="4 7" id="KW-0408">Iron</keyword>
<comment type="catalytic activity">
    <reaction evidence="7">
        <text>(2E)-4-hydroxy-3-methylbut-2-enyl diphosphate + oxidized [flavodoxin] + H2O + 2 H(+) = 2-C-methyl-D-erythritol 2,4-cyclic diphosphate + reduced [flavodoxin]</text>
        <dbReference type="Rhea" id="RHEA:43604"/>
        <dbReference type="Rhea" id="RHEA-COMP:10622"/>
        <dbReference type="Rhea" id="RHEA-COMP:10623"/>
        <dbReference type="ChEBI" id="CHEBI:15377"/>
        <dbReference type="ChEBI" id="CHEBI:15378"/>
        <dbReference type="ChEBI" id="CHEBI:57618"/>
        <dbReference type="ChEBI" id="CHEBI:58210"/>
        <dbReference type="ChEBI" id="CHEBI:58483"/>
        <dbReference type="ChEBI" id="CHEBI:128753"/>
        <dbReference type="EC" id="1.17.7.3"/>
    </reaction>
</comment>
<dbReference type="PIRSF" id="PIRSF004640">
    <property type="entry name" value="IspG"/>
    <property type="match status" value="1"/>
</dbReference>
<gene>
    <name evidence="7 10" type="primary">ispG</name>
    <name evidence="10" type="synonym">gcpE</name>
    <name evidence="10" type="ORF">PQJ61_10425</name>
</gene>
<dbReference type="EC" id="1.17.7.3" evidence="7"/>
<dbReference type="InterPro" id="IPR045854">
    <property type="entry name" value="NO2/SO3_Rdtase_4Fe4S_sf"/>
</dbReference>
<dbReference type="InterPro" id="IPR016425">
    <property type="entry name" value="IspG_bac"/>
</dbReference>
<keyword evidence="1 7" id="KW-0004">4Fe-4S</keyword>
<feature type="binding site" evidence="7">
    <location>
        <position position="266"/>
    </location>
    <ligand>
        <name>[4Fe-4S] cluster</name>
        <dbReference type="ChEBI" id="CHEBI:49883"/>
    </ligand>
</feature>
<evidence type="ECO:0000313" key="10">
    <source>
        <dbReference type="EMBL" id="MDC7227164.1"/>
    </source>
</evidence>
<evidence type="ECO:0000256" key="5">
    <source>
        <dbReference type="ARBA" id="ARBA00023014"/>
    </source>
</evidence>
<dbReference type="GO" id="GO:0046429">
    <property type="term" value="F:4-hydroxy-3-methylbut-2-en-1-yl diphosphate synthase activity (ferredoxin)"/>
    <property type="evidence" value="ECO:0007669"/>
    <property type="project" value="UniProtKB-UniRule"/>
</dbReference>
<keyword evidence="2 7" id="KW-0479">Metal-binding</keyword>
<keyword evidence="3 7" id="KW-0560">Oxidoreductase</keyword>
<dbReference type="GO" id="GO:0016114">
    <property type="term" value="P:terpenoid biosynthetic process"/>
    <property type="evidence" value="ECO:0007669"/>
    <property type="project" value="InterPro"/>
</dbReference>
<evidence type="ECO:0000256" key="3">
    <source>
        <dbReference type="ARBA" id="ARBA00023002"/>
    </source>
</evidence>
<dbReference type="PANTHER" id="PTHR30454:SF0">
    <property type="entry name" value="4-HYDROXY-3-METHYLBUT-2-EN-1-YL DIPHOSPHATE SYNTHASE (FERREDOXIN), CHLOROPLASTIC"/>
    <property type="match status" value="1"/>
</dbReference>
<feature type="binding site" evidence="7">
    <location>
        <position position="298"/>
    </location>
    <ligand>
        <name>[4Fe-4S] cluster</name>
        <dbReference type="ChEBI" id="CHEBI:49883"/>
    </ligand>
</feature>
<dbReference type="InterPro" id="IPR011005">
    <property type="entry name" value="Dihydropteroate_synth-like_sf"/>
</dbReference>
<evidence type="ECO:0000256" key="2">
    <source>
        <dbReference type="ARBA" id="ARBA00022723"/>
    </source>
</evidence>
<keyword evidence="5 7" id="KW-0411">Iron-sulfur</keyword>
<accession>A0AAJ1MP36</accession>
<reference evidence="10 11" key="1">
    <citation type="submission" date="2022-12" db="EMBL/GenBank/DDBJ databases">
        <title>Metagenome assembled genome from gulf of manar.</title>
        <authorList>
            <person name="Kohli P."/>
            <person name="Pk S."/>
            <person name="Venkata Ramana C."/>
            <person name="Sasikala C."/>
        </authorList>
    </citation>
    <scope>NUCLEOTIDE SEQUENCE [LARGE SCALE GENOMIC DNA]</scope>
    <source>
        <strain evidence="10">JB008</strain>
    </source>
</reference>
<dbReference type="Gene3D" id="3.20.20.20">
    <property type="entry name" value="Dihydropteroate synthase-like"/>
    <property type="match status" value="1"/>
</dbReference>
<dbReference type="HAMAP" id="MF_00159">
    <property type="entry name" value="IspG"/>
    <property type="match status" value="1"/>
</dbReference>
<dbReference type="SUPFAM" id="SSF51717">
    <property type="entry name" value="Dihydropteroate synthetase-like"/>
    <property type="match status" value="1"/>
</dbReference>
<organism evidence="10 11">
    <name type="scientific">Candidatus Thalassospirochaeta sargassi</name>
    <dbReference type="NCBI Taxonomy" id="3119039"/>
    <lineage>
        <taxon>Bacteria</taxon>
        <taxon>Pseudomonadati</taxon>
        <taxon>Spirochaetota</taxon>
        <taxon>Spirochaetia</taxon>
        <taxon>Spirochaetales</taxon>
        <taxon>Spirochaetaceae</taxon>
        <taxon>Candidatus Thalassospirochaeta</taxon>
    </lineage>
</organism>
<dbReference type="GO" id="GO:0019288">
    <property type="term" value="P:isopentenyl diphosphate biosynthetic process, methylerythritol 4-phosphate pathway"/>
    <property type="evidence" value="ECO:0007669"/>
    <property type="project" value="UniProtKB-UniRule"/>
</dbReference>
<dbReference type="InterPro" id="IPR004588">
    <property type="entry name" value="IspG_bac-typ"/>
</dbReference>
<dbReference type="AlphaFoldDB" id="A0AAJ1MP36"/>
<evidence type="ECO:0000256" key="6">
    <source>
        <dbReference type="ARBA" id="ARBA00023229"/>
    </source>
</evidence>
<comment type="cofactor">
    <cofactor evidence="7">
        <name>[4Fe-4S] cluster</name>
        <dbReference type="ChEBI" id="CHEBI:49883"/>
    </cofactor>
    <text evidence="7">Binds 1 [4Fe-4S] cluster.</text>
</comment>
<dbReference type="GO" id="GO:0005506">
    <property type="term" value="F:iron ion binding"/>
    <property type="evidence" value="ECO:0007669"/>
    <property type="project" value="InterPro"/>
</dbReference>
<dbReference type="EMBL" id="JAQQAL010000022">
    <property type="protein sequence ID" value="MDC7227164.1"/>
    <property type="molecule type" value="Genomic_DNA"/>
</dbReference>
<dbReference type="Gene3D" id="3.30.413.10">
    <property type="entry name" value="Sulfite Reductase Hemoprotein, domain 1"/>
    <property type="match status" value="1"/>
</dbReference>
<comment type="function">
    <text evidence="7">Converts 2C-methyl-D-erythritol 2,4-cyclodiphosphate (ME-2,4cPP) into 1-hydroxy-2-methyl-2-(E)-butenyl 4-diphosphate.</text>
</comment>
<keyword evidence="6 7" id="KW-0414">Isoprene biosynthesis</keyword>
<evidence type="ECO:0000259" key="8">
    <source>
        <dbReference type="Pfam" id="PF04551"/>
    </source>
</evidence>
<dbReference type="InterPro" id="IPR058579">
    <property type="entry name" value="IspG_C"/>
</dbReference>
<dbReference type="Pfam" id="PF04551">
    <property type="entry name" value="GcpE"/>
    <property type="match status" value="1"/>
</dbReference>
<evidence type="ECO:0000313" key="11">
    <source>
        <dbReference type="Proteomes" id="UP001221217"/>
    </source>
</evidence>
<comment type="caution">
    <text evidence="10">The sequence shown here is derived from an EMBL/GenBank/DDBJ whole genome shotgun (WGS) entry which is preliminary data.</text>
</comment>
<feature type="binding site" evidence="7">
    <location>
        <position position="305"/>
    </location>
    <ligand>
        <name>[4Fe-4S] cluster</name>
        <dbReference type="ChEBI" id="CHEBI:49883"/>
    </ligand>
</feature>
<dbReference type="PANTHER" id="PTHR30454">
    <property type="entry name" value="4-HYDROXY-3-METHYLBUT-2-EN-1-YL DIPHOSPHATE SYNTHASE"/>
    <property type="match status" value="1"/>
</dbReference>
<dbReference type="NCBIfam" id="TIGR00612">
    <property type="entry name" value="ispG_gcpE"/>
    <property type="match status" value="1"/>
</dbReference>
<feature type="domain" description="IspG TIM-barrel" evidence="8">
    <location>
        <begin position="6"/>
        <end position="244"/>
    </location>
</feature>
<dbReference type="SUPFAM" id="SSF56014">
    <property type="entry name" value="Nitrite and sulphite reductase 4Fe-4S domain-like"/>
    <property type="match status" value="1"/>
</dbReference>
<dbReference type="NCBIfam" id="NF001540">
    <property type="entry name" value="PRK00366.1"/>
    <property type="match status" value="1"/>
</dbReference>
<dbReference type="Pfam" id="PF26540">
    <property type="entry name" value="GcpE_C"/>
    <property type="match status" value="1"/>
</dbReference>
<dbReference type="GO" id="GO:0141197">
    <property type="term" value="F:4-hydroxy-3-methylbut-2-enyl-diphosphate synthase activity (flavodoxin)"/>
    <property type="evidence" value="ECO:0007669"/>
    <property type="project" value="UniProtKB-EC"/>
</dbReference>